<dbReference type="GO" id="GO:0005829">
    <property type="term" value="C:cytosol"/>
    <property type="evidence" value="ECO:0007669"/>
    <property type="project" value="TreeGrafter"/>
</dbReference>
<organism evidence="7 8">
    <name type="scientific">Paenibacillus durus</name>
    <name type="common">Paenibacillus azotofixans</name>
    <dbReference type="NCBI Taxonomy" id="44251"/>
    <lineage>
        <taxon>Bacteria</taxon>
        <taxon>Bacillati</taxon>
        <taxon>Bacillota</taxon>
        <taxon>Bacilli</taxon>
        <taxon>Bacillales</taxon>
        <taxon>Paenibacillaceae</taxon>
        <taxon>Paenibacillus</taxon>
    </lineage>
</organism>
<dbReference type="OrthoDB" id="9805416at2"/>
<evidence type="ECO:0000313" key="8">
    <source>
        <dbReference type="Proteomes" id="UP000029409"/>
    </source>
</evidence>
<dbReference type="InterPro" id="IPR050223">
    <property type="entry name" value="D-isomer_2-hydroxyacid_DH"/>
</dbReference>
<dbReference type="Pfam" id="PF02826">
    <property type="entry name" value="2-Hacid_dh_C"/>
    <property type="match status" value="1"/>
</dbReference>
<sequence length="325" mass="34545">MSKARVYVTYPLGDNILALLREQCEVVMNPEERSLSPEELIENARGFDAVLTVSVGVNKDVCRALASDCKIFANYGVGYNNIDVEAASRHGIYVSNTPDVLTDATADFAFALLLSAARRVVECDSYVRAGKKNWGPMNLIGAQVSGKTIGILGGGRIGRAVAKRAQGFNMRILYNDQQPNPDFEAETDGIFADKNTLLRESDFVSVHVPLLPATRHLIGAEELGLMKPSAILINDSRGPIIDEQALVTALQGGVIAGAGLDVFESEPELAPGLAELPNVVLAPHVGSSTNEARVAMGELCARNIFAVLGGGTPITCVNPEVSVKA</sequence>
<dbReference type="KEGG" id="pdu:PDUR_11995"/>
<dbReference type="eggNOG" id="COG1052">
    <property type="taxonomic scope" value="Bacteria"/>
</dbReference>
<dbReference type="PROSITE" id="PS00671">
    <property type="entry name" value="D_2_HYDROXYACID_DH_3"/>
    <property type="match status" value="1"/>
</dbReference>
<feature type="domain" description="D-isomer specific 2-hydroxyacid dehydrogenase catalytic" evidence="5">
    <location>
        <begin position="8"/>
        <end position="318"/>
    </location>
</feature>
<keyword evidence="2 4" id="KW-0560">Oxidoreductase</keyword>
<dbReference type="RefSeq" id="WP_042206388.1">
    <property type="nucleotide sequence ID" value="NZ_CP009288.1"/>
</dbReference>
<dbReference type="SUPFAM" id="SSF51735">
    <property type="entry name" value="NAD(P)-binding Rossmann-fold domains"/>
    <property type="match status" value="1"/>
</dbReference>
<name>A0A089HKR1_PAEDU</name>
<dbReference type="PROSITE" id="PS00670">
    <property type="entry name" value="D_2_HYDROXYACID_DH_2"/>
    <property type="match status" value="1"/>
</dbReference>
<proteinExistence type="inferred from homology"/>
<dbReference type="InterPro" id="IPR029753">
    <property type="entry name" value="D-isomer_DH_CS"/>
</dbReference>
<dbReference type="GO" id="GO:0051287">
    <property type="term" value="F:NAD binding"/>
    <property type="evidence" value="ECO:0007669"/>
    <property type="project" value="InterPro"/>
</dbReference>
<dbReference type="PANTHER" id="PTHR10996:SF178">
    <property type="entry name" value="2-HYDROXYACID DEHYDROGENASE YGL185C-RELATED"/>
    <property type="match status" value="1"/>
</dbReference>
<keyword evidence="3" id="KW-0520">NAD</keyword>
<reference evidence="7 8" key="1">
    <citation type="submission" date="2014-08" db="EMBL/GenBank/DDBJ databases">
        <title>Comparative genomics of the Paenibacillus odorifer group.</title>
        <authorList>
            <person name="den Bakker H.C."/>
            <person name="Tsai Y.-C."/>
            <person name="Martin N."/>
            <person name="Korlach J."/>
            <person name="Wiedmann M."/>
        </authorList>
    </citation>
    <scope>NUCLEOTIDE SEQUENCE [LARGE SCALE GENOMIC DNA]</scope>
    <source>
        <strain evidence="7 8">DSM 1735</strain>
    </source>
</reference>
<feature type="domain" description="D-isomer specific 2-hydroxyacid dehydrogenase NAD-binding" evidence="6">
    <location>
        <begin position="110"/>
        <end position="286"/>
    </location>
</feature>
<gene>
    <name evidence="7" type="ORF">PDUR_11995</name>
</gene>
<evidence type="ECO:0000256" key="1">
    <source>
        <dbReference type="ARBA" id="ARBA00005854"/>
    </source>
</evidence>
<dbReference type="PANTHER" id="PTHR10996">
    <property type="entry name" value="2-HYDROXYACID DEHYDROGENASE-RELATED"/>
    <property type="match status" value="1"/>
</dbReference>
<dbReference type="InterPro" id="IPR006139">
    <property type="entry name" value="D-isomer_2_OHA_DH_cat_dom"/>
</dbReference>
<dbReference type="Pfam" id="PF00389">
    <property type="entry name" value="2-Hacid_dh"/>
    <property type="match status" value="1"/>
</dbReference>
<dbReference type="GO" id="GO:0030267">
    <property type="term" value="F:glyoxylate reductase (NADPH) activity"/>
    <property type="evidence" value="ECO:0007669"/>
    <property type="project" value="TreeGrafter"/>
</dbReference>
<evidence type="ECO:0000313" key="7">
    <source>
        <dbReference type="EMBL" id="AIQ12541.1"/>
    </source>
</evidence>
<dbReference type="CDD" id="cd05301">
    <property type="entry name" value="GDH"/>
    <property type="match status" value="1"/>
</dbReference>
<evidence type="ECO:0000256" key="2">
    <source>
        <dbReference type="ARBA" id="ARBA00023002"/>
    </source>
</evidence>
<protein>
    <submittedName>
        <fullName evidence="7">Glyoxylate reductase</fullName>
    </submittedName>
</protein>
<dbReference type="Proteomes" id="UP000029409">
    <property type="component" value="Chromosome"/>
</dbReference>
<dbReference type="STRING" id="44251.PDUR_11995"/>
<comment type="similarity">
    <text evidence="1 4">Belongs to the D-isomer specific 2-hydroxyacid dehydrogenase family.</text>
</comment>
<dbReference type="Gene3D" id="3.40.50.720">
    <property type="entry name" value="NAD(P)-binding Rossmann-like Domain"/>
    <property type="match status" value="2"/>
</dbReference>
<evidence type="ECO:0000256" key="4">
    <source>
        <dbReference type="RuleBase" id="RU003719"/>
    </source>
</evidence>
<dbReference type="EMBL" id="CP009288">
    <property type="protein sequence ID" value="AIQ12541.1"/>
    <property type="molecule type" value="Genomic_DNA"/>
</dbReference>
<dbReference type="InterPro" id="IPR006140">
    <property type="entry name" value="D-isomer_DH_NAD-bd"/>
</dbReference>
<evidence type="ECO:0000259" key="5">
    <source>
        <dbReference type="Pfam" id="PF00389"/>
    </source>
</evidence>
<keyword evidence="8" id="KW-1185">Reference proteome</keyword>
<evidence type="ECO:0000259" key="6">
    <source>
        <dbReference type="Pfam" id="PF02826"/>
    </source>
</evidence>
<dbReference type="AlphaFoldDB" id="A0A089HKR1"/>
<dbReference type="GO" id="GO:0016618">
    <property type="term" value="F:hydroxypyruvate reductase [NAD(P)H] activity"/>
    <property type="evidence" value="ECO:0007669"/>
    <property type="project" value="TreeGrafter"/>
</dbReference>
<dbReference type="InterPro" id="IPR036291">
    <property type="entry name" value="NAD(P)-bd_dom_sf"/>
</dbReference>
<dbReference type="FunFam" id="3.40.50.720:FF:000462">
    <property type="entry name" value="Glyoxylate reductase (NADP+)"/>
    <property type="match status" value="1"/>
</dbReference>
<dbReference type="SUPFAM" id="SSF52283">
    <property type="entry name" value="Formate/glycerate dehydrogenase catalytic domain-like"/>
    <property type="match status" value="1"/>
</dbReference>
<evidence type="ECO:0000256" key="3">
    <source>
        <dbReference type="ARBA" id="ARBA00023027"/>
    </source>
</evidence>
<accession>A0A089HKR1</accession>